<accession>A0ABD6DK63</accession>
<evidence type="ECO:0000313" key="3">
    <source>
        <dbReference type="EMBL" id="MFD1645702.1"/>
    </source>
</evidence>
<dbReference type="EMBL" id="JBHUDO010000002">
    <property type="protein sequence ID" value="MFD1645702.1"/>
    <property type="molecule type" value="Genomic_DNA"/>
</dbReference>
<dbReference type="Pfam" id="PF04014">
    <property type="entry name" value="MazE_antitoxin"/>
    <property type="match status" value="1"/>
</dbReference>
<feature type="region of interest" description="Disordered" evidence="1">
    <location>
        <begin position="329"/>
        <end position="354"/>
    </location>
</feature>
<dbReference type="AlphaFoldDB" id="A0ABD6DK63"/>
<gene>
    <name evidence="3" type="ORF">ACFSBL_08415</name>
</gene>
<protein>
    <submittedName>
        <fullName evidence="3">AbrB/MazE/SpoVT family DNA-binding domain-containing protein</fullName>
    </submittedName>
</protein>
<dbReference type="InterPro" id="IPR007159">
    <property type="entry name" value="SpoVT-AbrB_dom"/>
</dbReference>
<reference evidence="3 4" key="1">
    <citation type="journal article" date="2019" name="Int. J. Syst. Evol. Microbiol.">
        <title>The Global Catalogue of Microorganisms (GCM) 10K type strain sequencing project: providing services to taxonomists for standard genome sequencing and annotation.</title>
        <authorList>
            <consortium name="The Broad Institute Genomics Platform"/>
            <consortium name="The Broad Institute Genome Sequencing Center for Infectious Disease"/>
            <person name="Wu L."/>
            <person name="Ma J."/>
        </authorList>
    </citation>
    <scope>NUCLEOTIDE SEQUENCE [LARGE SCALE GENOMIC DNA]</scope>
    <source>
        <strain evidence="3 4">CGMCC 1.10390</strain>
    </source>
</reference>
<proteinExistence type="predicted"/>
<name>A0ABD6DK63_9EURY</name>
<dbReference type="SUPFAM" id="SSF109755">
    <property type="entry name" value="PhoU-like"/>
    <property type="match status" value="1"/>
</dbReference>
<dbReference type="Proteomes" id="UP001597034">
    <property type="component" value="Unassembled WGS sequence"/>
</dbReference>
<dbReference type="GO" id="GO:0003677">
    <property type="term" value="F:DNA binding"/>
    <property type="evidence" value="ECO:0007669"/>
    <property type="project" value="UniProtKB-KW"/>
</dbReference>
<evidence type="ECO:0000259" key="2">
    <source>
        <dbReference type="SMART" id="SM00966"/>
    </source>
</evidence>
<sequence length="354" mass="37724">MERRKVQKVGGSTYTVSVPKDWAHEHHIEAGEDVHIYTHDDGSLVVRSARTDGEGLAERTVEVGPESSETVEQVLRGLYAAGFDEMTLAAPDGFDDAQRRRVESVARDTVGLQVVSADGEGVTVRSLLDAADVSVQQSVLQLQFIALSMHRSVVDALVGRDDAGPVDSRERAAEVHRLAGMVIRHFNRSLSDFEETDALGVSRPVLFTHCRVAREYERLADDSVTLARVAESVDRPLPDHFAAVFADVATDARALVEDATQLVLEGATVDEVTDLLARHESLAAELETAETALFDATPDADPRLLRALDAVGRTADGGRAVARAALGSATTGSCTDASGDVGNTGETADGESAP</sequence>
<feature type="domain" description="SpoVT-AbrB" evidence="2">
    <location>
        <begin position="8"/>
        <end position="54"/>
    </location>
</feature>
<dbReference type="Gene3D" id="1.20.58.220">
    <property type="entry name" value="Phosphate transport system protein phou homolog 2, domain 2"/>
    <property type="match status" value="1"/>
</dbReference>
<organism evidence="3 4">
    <name type="scientific">Haloarchaeobius litoreus</name>
    <dbReference type="NCBI Taxonomy" id="755306"/>
    <lineage>
        <taxon>Archaea</taxon>
        <taxon>Methanobacteriati</taxon>
        <taxon>Methanobacteriota</taxon>
        <taxon>Stenosarchaea group</taxon>
        <taxon>Halobacteria</taxon>
        <taxon>Halobacteriales</taxon>
        <taxon>Halorubellaceae</taxon>
        <taxon>Haloarchaeobius</taxon>
    </lineage>
</organism>
<dbReference type="SMART" id="SM00966">
    <property type="entry name" value="SpoVT_AbrB"/>
    <property type="match status" value="1"/>
</dbReference>
<comment type="caution">
    <text evidence="3">The sequence shown here is derived from an EMBL/GenBank/DDBJ whole genome shotgun (WGS) entry which is preliminary data.</text>
</comment>
<keyword evidence="4" id="KW-1185">Reference proteome</keyword>
<dbReference type="InterPro" id="IPR038078">
    <property type="entry name" value="PhoU-like_sf"/>
</dbReference>
<evidence type="ECO:0000256" key="1">
    <source>
        <dbReference type="SAM" id="MobiDB-lite"/>
    </source>
</evidence>
<keyword evidence="3" id="KW-0238">DNA-binding</keyword>
<evidence type="ECO:0000313" key="4">
    <source>
        <dbReference type="Proteomes" id="UP001597034"/>
    </source>
</evidence>
<dbReference type="RefSeq" id="WP_256398783.1">
    <property type="nucleotide sequence ID" value="NZ_JANHJR010000001.1"/>
</dbReference>